<dbReference type="InterPro" id="IPR027417">
    <property type="entry name" value="P-loop_NTPase"/>
</dbReference>
<proteinExistence type="inferred from homology"/>
<dbReference type="InterPro" id="IPR031166">
    <property type="entry name" value="G_ENGA"/>
</dbReference>
<dbReference type="NCBIfam" id="TIGR00231">
    <property type="entry name" value="small_GTP"/>
    <property type="match status" value="1"/>
</dbReference>
<dbReference type="Pfam" id="PF01926">
    <property type="entry name" value="MMR_HSR1"/>
    <property type="match status" value="1"/>
</dbReference>
<dbReference type="PANTHER" id="PTHR43834">
    <property type="entry name" value="GTPASE DER"/>
    <property type="match status" value="1"/>
</dbReference>
<reference evidence="3" key="1">
    <citation type="journal article" date="2020" name="mSystems">
        <title>Genome- and Community-Level Interaction Insights into Carbon Utilization and Element Cycling Functions of Hydrothermarchaeota in Hydrothermal Sediment.</title>
        <authorList>
            <person name="Zhou Z."/>
            <person name="Liu Y."/>
            <person name="Xu W."/>
            <person name="Pan J."/>
            <person name="Luo Z.H."/>
            <person name="Li M."/>
        </authorList>
    </citation>
    <scope>NUCLEOTIDE SEQUENCE [LARGE SCALE GENOMIC DNA]</scope>
    <source>
        <strain evidence="3">HyVt-76</strain>
    </source>
</reference>
<evidence type="ECO:0000259" key="2">
    <source>
        <dbReference type="PROSITE" id="PS51712"/>
    </source>
</evidence>
<organism evidence="3">
    <name type="scientific">Caldithrix abyssi</name>
    <dbReference type="NCBI Taxonomy" id="187145"/>
    <lineage>
        <taxon>Bacteria</taxon>
        <taxon>Pseudomonadati</taxon>
        <taxon>Calditrichota</taxon>
        <taxon>Calditrichia</taxon>
        <taxon>Calditrichales</taxon>
        <taxon>Calditrichaceae</taxon>
        <taxon>Caldithrix</taxon>
    </lineage>
</organism>
<gene>
    <name evidence="3" type="ORF">ENL21_08675</name>
</gene>
<dbReference type="PRINTS" id="PR00326">
    <property type="entry name" value="GTP1OBG"/>
</dbReference>
<dbReference type="PROSITE" id="PS51712">
    <property type="entry name" value="G_ENGA"/>
    <property type="match status" value="1"/>
</dbReference>
<dbReference type="SUPFAM" id="SSF52540">
    <property type="entry name" value="P-loop containing nucleoside triphosphate hydrolases"/>
    <property type="match status" value="1"/>
</dbReference>
<dbReference type="InterPro" id="IPR006073">
    <property type="entry name" value="GTP-bd"/>
</dbReference>
<dbReference type="GO" id="GO:0005525">
    <property type="term" value="F:GTP binding"/>
    <property type="evidence" value="ECO:0007669"/>
    <property type="project" value="InterPro"/>
</dbReference>
<accession>A0A7V5LJK6</accession>
<dbReference type="CDD" id="cd01894">
    <property type="entry name" value="EngA1"/>
    <property type="match status" value="1"/>
</dbReference>
<dbReference type="GO" id="GO:0043022">
    <property type="term" value="F:ribosome binding"/>
    <property type="evidence" value="ECO:0007669"/>
    <property type="project" value="TreeGrafter"/>
</dbReference>
<evidence type="ECO:0000313" key="3">
    <source>
        <dbReference type="EMBL" id="HHE55842.1"/>
    </source>
</evidence>
<evidence type="ECO:0000256" key="1">
    <source>
        <dbReference type="PROSITE-ProRule" id="PRU01049"/>
    </source>
</evidence>
<protein>
    <submittedName>
        <fullName evidence="3">GTP-binding protein</fullName>
    </submittedName>
</protein>
<feature type="domain" description="EngA-type G" evidence="2">
    <location>
        <begin position="4"/>
        <end position="119"/>
    </location>
</feature>
<dbReference type="AlphaFoldDB" id="A0A7V5LJK6"/>
<sequence length="119" mass="13145">MATPLVAIVGRPNVGKSTLFNRLIGRRKAIVDDRPGVTRDRNYDTLEWNGQEIGIIDTGGYLPKTHQHIDLAVREQVEIAVDEADLILFVVDAKTGVTDIDLDLANILLQSNKKTLLVV</sequence>
<dbReference type="Proteomes" id="UP000886111">
    <property type="component" value="Unassembled WGS sequence"/>
</dbReference>
<name>A0A7V5LJK6_CALAY</name>
<comment type="caution">
    <text evidence="3">The sequence shown here is derived from an EMBL/GenBank/DDBJ whole genome shotgun (WGS) entry which is preliminary data.</text>
</comment>
<dbReference type="PANTHER" id="PTHR43834:SF6">
    <property type="entry name" value="GTPASE DER"/>
    <property type="match status" value="1"/>
</dbReference>
<dbReference type="InterPro" id="IPR005225">
    <property type="entry name" value="Small_GTP-bd"/>
</dbReference>
<dbReference type="EMBL" id="DRTD01000641">
    <property type="protein sequence ID" value="HHE55842.1"/>
    <property type="molecule type" value="Genomic_DNA"/>
</dbReference>
<dbReference type="Gene3D" id="3.40.50.300">
    <property type="entry name" value="P-loop containing nucleotide triphosphate hydrolases"/>
    <property type="match status" value="1"/>
</dbReference>
<comment type="similarity">
    <text evidence="1">Belongs to the TRAFAC class TrmE-Era-EngA-EngB-Septin-like GTPase superfamily. EngA (Der) GTPase family.</text>
</comment>
<feature type="non-terminal residue" evidence="3">
    <location>
        <position position="119"/>
    </location>
</feature>